<dbReference type="InterPro" id="IPR011051">
    <property type="entry name" value="RmlC_Cupin_sf"/>
</dbReference>
<dbReference type="PANTHER" id="PTHR43698">
    <property type="entry name" value="RIBD C-TERMINAL DOMAIN CONTAINING PROTEIN"/>
    <property type="match status" value="1"/>
</dbReference>
<evidence type="ECO:0000256" key="1">
    <source>
        <dbReference type="SAM" id="MobiDB-lite"/>
    </source>
</evidence>
<sequence length="111" mass="12637">MSLRSQSSNRPFPPSPRRTGVRDLRAWPRTAWHTHPAGQTLVVTAGLGWVQERGGQKREIRPGDVIWIPPGVEHWHGATTTNAMIHIAIQKAVDGKVVSWLERVEYEHYRD</sequence>
<dbReference type="SUPFAM" id="SSF51182">
    <property type="entry name" value="RmlC-like cupins"/>
    <property type="match status" value="1"/>
</dbReference>
<comment type="caution">
    <text evidence="3">The sequence shown here is derived from an EMBL/GenBank/DDBJ whole genome shotgun (WGS) entry which is preliminary data.</text>
</comment>
<accession>A0A840ZKA2</accession>
<name>A0A840ZKA2_9HYPH</name>
<dbReference type="Pfam" id="PF07883">
    <property type="entry name" value="Cupin_2"/>
    <property type="match status" value="1"/>
</dbReference>
<dbReference type="CDD" id="cd02233">
    <property type="entry name" value="cupin_HNL-like"/>
    <property type="match status" value="1"/>
</dbReference>
<keyword evidence="4" id="KW-1185">Reference proteome</keyword>
<proteinExistence type="predicted"/>
<dbReference type="InterPro" id="IPR047263">
    <property type="entry name" value="HNL-like_cupin"/>
</dbReference>
<gene>
    <name evidence="3" type="ORF">HNR00_003254</name>
</gene>
<dbReference type="Proteomes" id="UP000583454">
    <property type="component" value="Unassembled WGS sequence"/>
</dbReference>
<dbReference type="RefSeq" id="WP_376770389.1">
    <property type="nucleotide sequence ID" value="NZ_JACHOP010000014.1"/>
</dbReference>
<feature type="region of interest" description="Disordered" evidence="1">
    <location>
        <begin position="1"/>
        <end position="22"/>
    </location>
</feature>
<dbReference type="PANTHER" id="PTHR43698:SF1">
    <property type="entry name" value="BLL4564 PROTEIN"/>
    <property type="match status" value="1"/>
</dbReference>
<dbReference type="EMBL" id="JACHOP010000014">
    <property type="protein sequence ID" value="MBB5758532.1"/>
    <property type="molecule type" value="Genomic_DNA"/>
</dbReference>
<evidence type="ECO:0000259" key="2">
    <source>
        <dbReference type="Pfam" id="PF07883"/>
    </source>
</evidence>
<keyword evidence="3" id="KW-0223">Dioxygenase</keyword>
<evidence type="ECO:0000313" key="3">
    <source>
        <dbReference type="EMBL" id="MBB5758532.1"/>
    </source>
</evidence>
<dbReference type="GO" id="GO:0051213">
    <property type="term" value="F:dioxygenase activity"/>
    <property type="evidence" value="ECO:0007669"/>
    <property type="project" value="UniProtKB-KW"/>
</dbReference>
<feature type="domain" description="Cupin type-2" evidence="2">
    <location>
        <begin position="30"/>
        <end position="84"/>
    </location>
</feature>
<dbReference type="InterPro" id="IPR013096">
    <property type="entry name" value="Cupin_2"/>
</dbReference>
<dbReference type="Gene3D" id="2.60.120.10">
    <property type="entry name" value="Jelly Rolls"/>
    <property type="match status" value="1"/>
</dbReference>
<keyword evidence="3" id="KW-0560">Oxidoreductase</keyword>
<reference evidence="3 4" key="1">
    <citation type="submission" date="2020-08" db="EMBL/GenBank/DDBJ databases">
        <title>Genomic Encyclopedia of Type Strains, Phase IV (KMG-IV): sequencing the most valuable type-strain genomes for metagenomic binning, comparative biology and taxonomic classification.</title>
        <authorList>
            <person name="Goeker M."/>
        </authorList>
    </citation>
    <scope>NUCLEOTIDE SEQUENCE [LARGE SCALE GENOMIC DNA]</scope>
    <source>
        <strain evidence="3 4">DSM 2163</strain>
    </source>
</reference>
<protein>
    <submittedName>
        <fullName evidence="3">Quercetin dioxygenase-like cupin family protein</fullName>
    </submittedName>
</protein>
<organism evidence="3 4">
    <name type="scientific">Methylorubrum rhodinum</name>
    <dbReference type="NCBI Taxonomy" id="29428"/>
    <lineage>
        <taxon>Bacteria</taxon>
        <taxon>Pseudomonadati</taxon>
        <taxon>Pseudomonadota</taxon>
        <taxon>Alphaproteobacteria</taxon>
        <taxon>Hyphomicrobiales</taxon>
        <taxon>Methylobacteriaceae</taxon>
        <taxon>Methylorubrum</taxon>
    </lineage>
</organism>
<evidence type="ECO:0000313" key="4">
    <source>
        <dbReference type="Proteomes" id="UP000583454"/>
    </source>
</evidence>
<dbReference type="InterPro" id="IPR014710">
    <property type="entry name" value="RmlC-like_jellyroll"/>
</dbReference>
<feature type="compositionally biased region" description="Low complexity" evidence="1">
    <location>
        <begin position="1"/>
        <end position="10"/>
    </location>
</feature>
<dbReference type="AlphaFoldDB" id="A0A840ZKA2"/>